<gene>
    <name evidence="18" type="ORF">L3X38_014033</name>
</gene>
<dbReference type="GO" id="GO:0005509">
    <property type="term" value="F:calcium ion binding"/>
    <property type="evidence" value="ECO:0007669"/>
    <property type="project" value="InterPro"/>
</dbReference>
<dbReference type="InterPro" id="IPR011992">
    <property type="entry name" value="EF-hand-dom_pair"/>
</dbReference>
<feature type="region of interest" description="Disordered" evidence="16">
    <location>
        <begin position="19"/>
        <end position="44"/>
    </location>
</feature>
<name>A0AAD4WMK2_PRUDU</name>
<evidence type="ECO:0000256" key="2">
    <source>
        <dbReference type="ARBA" id="ARBA00006375"/>
    </source>
</evidence>
<evidence type="ECO:0000256" key="3">
    <source>
        <dbReference type="ARBA" id="ARBA00022448"/>
    </source>
</evidence>
<proteinExistence type="inferred from homology"/>
<evidence type="ECO:0000313" key="19">
    <source>
        <dbReference type="Proteomes" id="UP001054821"/>
    </source>
</evidence>
<dbReference type="SUPFAM" id="SSF47473">
    <property type="entry name" value="EF-hand"/>
    <property type="match status" value="1"/>
</dbReference>
<evidence type="ECO:0000256" key="15">
    <source>
        <dbReference type="SAM" id="Coils"/>
    </source>
</evidence>
<evidence type="ECO:0000256" key="8">
    <source>
        <dbReference type="ARBA" id="ARBA00022860"/>
    </source>
</evidence>
<comment type="subunit">
    <text evidence="13">Probable component of the PAM complex at least composed of a mitochondrial HSP70 protein, TIMM44 and TIMM14. The complex interacts with the TIMM23 component of the TIM17:23 complex.</text>
</comment>
<dbReference type="InterPro" id="IPR023395">
    <property type="entry name" value="MCP_dom_sf"/>
</dbReference>
<dbReference type="EMBL" id="JAJFAZ020000002">
    <property type="protein sequence ID" value="KAI5346154.1"/>
    <property type="molecule type" value="Genomic_DNA"/>
</dbReference>
<comment type="subcellular location">
    <subcellularLocation>
        <location evidence="1">Mitochondrion inner membrane</location>
        <topology evidence="1">Multi-pass membrane protein</topology>
    </subcellularLocation>
</comment>
<dbReference type="SMART" id="SM00015">
    <property type="entry name" value="IQ"/>
    <property type="match status" value="1"/>
</dbReference>
<dbReference type="InterPro" id="IPR001623">
    <property type="entry name" value="DnaJ_domain"/>
</dbReference>
<dbReference type="Gene3D" id="1.10.287.110">
    <property type="entry name" value="DnaJ domain"/>
    <property type="match status" value="1"/>
</dbReference>
<keyword evidence="9" id="KW-1133">Transmembrane helix</keyword>
<keyword evidence="7" id="KW-0106">Calcium</keyword>
<dbReference type="CDD" id="cd06257">
    <property type="entry name" value="DnaJ"/>
    <property type="match status" value="1"/>
</dbReference>
<keyword evidence="10" id="KW-0496">Mitochondrion</keyword>
<keyword evidence="6" id="KW-0999">Mitochondrion inner membrane</keyword>
<dbReference type="Proteomes" id="UP001054821">
    <property type="component" value="Chromosome 2"/>
</dbReference>
<organism evidence="18 19">
    <name type="scientific">Prunus dulcis</name>
    <name type="common">Almond</name>
    <name type="synonym">Amygdalus dulcis</name>
    <dbReference type="NCBI Taxonomy" id="3755"/>
    <lineage>
        <taxon>Eukaryota</taxon>
        <taxon>Viridiplantae</taxon>
        <taxon>Streptophyta</taxon>
        <taxon>Embryophyta</taxon>
        <taxon>Tracheophyta</taxon>
        <taxon>Spermatophyta</taxon>
        <taxon>Magnoliopsida</taxon>
        <taxon>eudicotyledons</taxon>
        <taxon>Gunneridae</taxon>
        <taxon>Pentapetalae</taxon>
        <taxon>rosids</taxon>
        <taxon>fabids</taxon>
        <taxon>Rosales</taxon>
        <taxon>Rosaceae</taxon>
        <taxon>Amygdaloideae</taxon>
        <taxon>Amygdaleae</taxon>
        <taxon>Prunus</taxon>
    </lineage>
</organism>
<evidence type="ECO:0000256" key="9">
    <source>
        <dbReference type="ARBA" id="ARBA00022989"/>
    </source>
</evidence>
<dbReference type="Gene3D" id="1.10.238.10">
    <property type="entry name" value="EF-hand"/>
    <property type="match status" value="1"/>
</dbReference>
<evidence type="ECO:0000256" key="12">
    <source>
        <dbReference type="ARBA" id="ARBA00059031"/>
    </source>
</evidence>
<evidence type="ECO:0000256" key="14">
    <source>
        <dbReference type="PROSITE-ProRule" id="PRU00282"/>
    </source>
</evidence>
<dbReference type="InterPro" id="IPR002048">
    <property type="entry name" value="EF_hand_dom"/>
</dbReference>
<dbReference type="Gene3D" id="1.20.5.190">
    <property type="match status" value="1"/>
</dbReference>
<evidence type="ECO:0000256" key="16">
    <source>
        <dbReference type="SAM" id="MobiDB-lite"/>
    </source>
</evidence>
<accession>A0AAD4WMK2</accession>
<evidence type="ECO:0000313" key="18">
    <source>
        <dbReference type="EMBL" id="KAI5346154.1"/>
    </source>
</evidence>
<dbReference type="AlphaFoldDB" id="A0AAD4WMK2"/>
<dbReference type="GO" id="GO:0005743">
    <property type="term" value="C:mitochondrial inner membrane"/>
    <property type="evidence" value="ECO:0007669"/>
    <property type="project" value="UniProtKB-SubCell"/>
</dbReference>
<comment type="caution">
    <text evidence="18">The sequence shown here is derived from an EMBL/GenBank/DDBJ whole genome shotgun (WGS) entry which is preliminary data.</text>
</comment>
<evidence type="ECO:0000256" key="11">
    <source>
        <dbReference type="ARBA" id="ARBA00023136"/>
    </source>
</evidence>
<keyword evidence="3" id="KW-0813">Transport</keyword>
<dbReference type="PROSITE" id="PS00018">
    <property type="entry name" value="EF_HAND_1"/>
    <property type="match status" value="1"/>
</dbReference>
<reference evidence="18 19" key="1">
    <citation type="journal article" date="2022" name="G3 (Bethesda)">
        <title>Whole-genome sequence and methylome profiling of the almond [Prunus dulcis (Mill.) D.A. Webb] cultivar 'Nonpareil'.</title>
        <authorList>
            <person name="D'Amico-Willman K.M."/>
            <person name="Ouma W.Z."/>
            <person name="Meulia T."/>
            <person name="Sideli G.M."/>
            <person name="Gradziel T.M."/>
            <person name="Fresnedo-Ramirez J."/>
        </authorList>
    </citation>
    <scope>NUCLEOTIDE SEQUENCE [LARGE SCALE GENOMIC DNA]</scope>
    <source>
        <strain evidence="18">Clone GOH B32 T37-40</strain>
    </source>
</reference>
<dbReference type="PROSITE" id="PS50096">
    <property type="entry name" value="IQ"/>
    <property type="match status" value="1"/>
</dbReference>
<dbReference type="InterPro" id="IPR018108">
    <property type="entry name" value="MCP_transmembrane"/>
</dbReference>
<feature type="compositionally biased region" description="Basic residues" evidence="16">
    <location>
        <begin position="25"/>
        <end position="36"/>
    </location>
</feature>
<feature type="repeat" description="Solcar" evidence="14">
    <location>
        <begin position="605"/>
        <end position="687"/>
    </location>
</feature>
<keyword evidence="5" id="KW-0677">Repeat</keyword>
<keyword evidence="15" id="KW-0175">Coiled coil</keyword>
<keyword evidence="8" id="KW-0112">Calmodulin-binding</keyword>
<sequence length="760" mass="83999">MGRKGSWFSAVKKALIADSKEKKDQKTRKSKKKWFGKQKNEDVVTSYEESALVIPVPDTTPAPPPPPLPLKQDVKLAEAENAQSKHVYSVALATAVAAEAAVAAAQAAAEVVRLTAVPGPHYSGKSLQEVAAVKIQTAFRGHLARRALRALRGLSQIRARRIRMSEENQALQRQLQHKQEKELEKFKASMGEEWNDSTQSKEQVEAKLQSKQEAAIRRERALAYSFSHQQMWKNSSKSEHPTFMDPSNPHWGWSWHDTFDAMATPFLAGLAVAATALAGRYGIQAWHAFKTRPPKPRMRKFYEGGFQQTMTKREAALILGIRENAPADKVKEAHRKVMVANHPDAGEYPDKKETILCPKIIFRYTESEGRRFFDELDRDRDGQVTLEDLEIANKKAESCHGDMLHEIIAPKEPTILRAYTSLCLSKSGTLQKSEVLASLKNAGLPANEDNAVAMMRFLNADTEDLFLMAILGNFMLLLPSDRLQDDPRSIWFEAATVVAVAPPGALLVSLSTSLLHPVDTIKTRVQASTLTFPEIIFKASTDWSAGVIQGSIPAILGQFSSHGLRTGYLRQVNLFNKLCSNAPRYTGTSIMNPSGHRNDINIYLSEYRFQSLASFCSTFLGTAVRIPCEVLKQRLQAGLFDNVGEAIVGTWNQDGLKGFFRGTGATLCREVPFYVAGMGLYAESKKAAQKFLGGIWMLGKQLAVGALSGGLAAVVTTPFDVMKTRMMTAPQGYELARKAMDKNDELNSDQVLQKKVASTG</sequence>
<dbReference type="SUPFAM" id="SSF103506">
    <property type="entry name" value="Mitochondrial carrier"/>
    <property type="match status" value="1"/>
</dbReference>
<feature type="coiled-coil region" evidence="15">
    <location>
        <begin position="154"/>
        <end position="181"/>
    </location>
</feature>
<feature type="domain" description="EF-hand" evidence="17">
    <location>
        <begin position="364"/>
        <end position="399"/>
    </location>
</feature>
<evidence type="ECO:0000256" key="13">
    <source>
        <dbReference type="ARBA" id="ARBA00063640"/>
    </source>
</evidence>
<comment type="function">
    <text evidence="12">Component of the PAM complex, a complex required for the translocation of transit peptide-containing proteins from the inner membrane into the mitochondrial matrix in an ATP-dependent manner.</text>
</comment>
<evidence type="ECO:0000259" key="17">
    <source>
        <dbReference type="PROSITE" id="PS50222"/>
    </source>
</evidence>
<dbReference type="Gene3D" id="1.50.40.10">
    <property type="entry name" value="Mitochondrial carrier domain"/>
    <property type="match status" value="1"/>
</dbReference>
<evidence type="ECO:0000256" key="7">
    <source>
        <dbReference type="ARBA" id="ARBA00022837"/>
    </source>
</evidence>
<evidence type="ECO:0000256" key="5">
    <source>
        <dbReference type="ARBA" id="ARBA00022737"/>
    </source>
</evidence>
<evidence type="ECO:0000256" key="1">
    <source>
        <dbReference type="ARBA" id="ARBA00004448"/>
    </source>
</evidence>
<feature type="repeat" description="Solcar" evidence="14">
    <location>
        <begin position="495"/>
        <end position="575"/>
    </location>
</feature>
<evidence type="ECO:0000256" key="4">
    <source>
        <dbReference type="ARBA" id="ARBA00022692"/>
    </source>
</evidence>
<keyword evidence="11 14" id="KW-0472">Membrane</keyword>
<dbReference type="Pfam" id="PF00612">
    <property type="entry name" value="IQ"/>
    <property type="match status" value="1"/>
</dbReference>
<protein>
    <recommendedName>
        <fullName evidence="17">EF-hand domain-containing protein</fullName>
    </recommendedName>
</protein>
<dbReference type="Pfam" id="PF00153">
    <property type="entry name" value="Mito_carr"/>
    <property type="match status" value="2"/>
</dbReference>
<dbReference type="PANTHER" id="PTHR45667">
    <property type="entry name" value="S-ADENOSYLMETHIONINE MITOCHONDRIAL CARRIER PROTEIN"/>
    <property type="match status" value="1"/>
</dbReference>
<dbReference type="InterPro" id="IPR018247">
    <property type="entry name" value="EF_Hand_1_Ca_BS"/>
</dbReference>
<dbReference type="InterPro" id="IPR000048">
    <property type="entry name" value="IQ_motif_EF-hand-BS"/>
</dbReference>
<evidence type="ECO:0000256" key="10">
    <source>
        <dbReference type="ARBA" id="ARBA00023128"/>
    </source>
</evidence>
<keyword evidence="19" id="KW-1185">Reference proteome</keyword>
<evidence type="ECO:0000256" key="6">
    <source>
        <dbReference type="ARBA" id="ARBA00022792"/>
    </source>
</evidence>
<dbReference type="SUPFAM" id="SSF46565">
    <property type="entry name" value="Chaperone J-domain"/>
    <property type="match status" value="1"/>
</dbReference>
<dbReference type="FunFam" id="1.10.287.110:FF:000001">
    <property type="entry name" value="Import inner membrane translocase subunit tim14"/>
    <property type="match status" value="1"/>
</dbReference>
<dbReference type="InterPro" id="IPR036869">
    <property type="entry name" value="J_dom_sf"/>
</dbReference>
<dbReference type="PROSITE" id="PS50920">
    <property type="entry name" value="SOLCAR"/>
    <property type="match status" value="2"/>
</dbReference>
<dbReference type="PROSITE" id="PS50222">
    <property type="entry name" value="EF_HAND_2"/>
    <property type="match status" value="1"/>
</dbReference>
<dbReference type="GO" id="GO:0005516">
    <property type="term" value="F:calmodulin binding"/>
    <property type="evidence" value="ECO:0007669"/>
    <property type="project" value="UniProtKB-KW"/>
</dbReference>
<keyword evidence="4 14" id="KW-0812">Transmembrane</keyword>
<comment type="similarity">
    <text evidence="2">Belongs to the mitochondrial carrier (TC 2.A.29) family.</text>
</comment>